<feature type="compositionally biased region" description="Pro residues" evidence="1">
    <location>
        <begin position="516"/>
        <end position="533"/>
    </location>
</feature>
<feature type="compositionally biased region" description="Basic and acidic residues" evidence="1">
    <location>
        <begin position="463"/>
        <end position="474"/>
    </location>
</feature>
<dbReference type="EMBL" id="CAVNYO010000440">
    <property type="protein sequence ID" value="CAK5280142.1"/>
    <property type="molecule type" value="Genomic_DNA"/>
</dbReference>
<evidence type="ECO:0000313" key="2">
    <source>
        <dbReference type="EMBL" id="CAK5280142.1"/>
    </source>
</evidence>
<comment type="caution">
    <text evidence="2">The sequence shown here is derived from an EMBL/GenBank/DDBJ whole genome shotgun (WGS) entry which is preliminary data.</text>
</comment>
<name>A0AAD2HU12_9AGAR</name>
<organism evidence="2 3">
    <name type="scientific">Mycena citricolor</name>
    <dbReference type="NCBI Taxonomy" id="2018698"/>
    <lineage>
        <taxon>Eukaryota</taxon>
        <taxon>Fungi</taxon>
        <taxon>Dikarya</taxon>
        <taxon>Basidiomycota</taxon>
        <taxon>Agaricomycotina</taxon>
        <taxon>Agaricomycetes</taxon>
        <taxon>Agaricomycetidae</taxon>
        <taxon>Agaricales</taxon>
        <taxon>Marasmiineae</taxon>
        <taxon>Mycenaceae</taxon>
        <taxon>Mycena</taxon>
    </lineage>
</organism>
<evidence type="ECO:0000313" key="3">
    <source>
        <dbReference type="Proteomes" id="UP001295794"/>
    </source>
</evidence>
<keyword evidence="3" id="KW-1185">Reference proteome</keyword>
<gene>
    <name evidence="2" type="ORF">MYCIT1_LOCUS30598</name>
</gene>
<evidence type="ECO:0000256" key="1">
    <source>
        <dbReference type="SAM" id="MobiDB-lite"/>
    </source>
</evidence>
<feature type="region of interest" description="Disordered" evidence="1">
    <location>
        <begin position="1"/>
        <end position="24"/>
    </location>
</feature>
<feature type="compositionally biased region" description="Low complexity" evidence="1">
    <location>
        <begin position="430"/>
        <end position="443"/>
    </location>
</feature>
<feature type="region of interest" description="Disordered" evidence="1">
    <location>
        <begin position="216"/>
        <end position="249"/>
    </location>
</feature>
<sequence length="580" mass="62711">MAELPPPNYSPEDERASETSSLSDASTVDPQLLIISSSDAINFQKGYLGAEGERAAIEGEIQMKGVESGRWAKVSISLRTVEAANTRTNEQIELSFSQVVLWTANDTAMMPSSFLFAIPLMADTPQCLRTPYSSISHTLTATLHPLDSSLPISNSLDVHTRRYTAHNHSLIASPETHSIDQPTRIEVEVPRVTFKVGEVIPVYVTIPTPAPDLVVEQEEGSSSVGTSFASSESSSSSPQPEPSSSKVQIPARTGVPYTTILARSGASCRFHSSRPVQLRFTLHPPPFTLSAAMDGEYAYADADAECASISQRTVLHAVSFKANVHVSFVDISTRTERISTITIPIVILPPSAPLPQVAPSVDAAYSKKHDQPPSRTVRAEDSDAPRYQAGEAGPSAPPPFEERDAPPPFFLADTVASSSRLPTFLESESEIIIPSQSQSQQEQDPGPARIEGEGIDFGFPPSEHFDGHAEDLERATTPPPSMEMASLDTDVTQLATIREPEMLGLVLEQRHESLEEPPPPPPALDDPSDPPPSIYSSDFRSPDPIRETSSRPAASESHAPPPYLVPVVEEHVTRPPPYVD</sequence>
<proteinExistence type="predicted"/>
<accession>A0AAD2HU12</accession>
<dbReference type="AlphaFoldDB" id="A0AAD2HU12"/>
<reference evidence="2" key="1">
    <citation type="submission" date="2023-11" db="EMBL/GenBank/DDBJ databases">
        <authorList>
            <person name="De Vega J J."/>
            <person name="De Vega J J."/>
        </authorList>
    </citation>
    <scope>NUCLEOTIDE SEQUENCE</scope>
</reference>
<feature type="compositionally biased region" description="Basic and acidic residues" evidence="1">
    <location>
        <begin position="365"/>
        <end position="384"/>
    </location>
</feature>
<feature type="compositionally biased region" description="Basic and acidic residues" evidence="1">
    <location>
        <begin position="540"/>
        <end position="549"/>
    </location>
</feature>
<feature type="region of interest" description="Disordered" evidence="1">
    <location>
        <begin position="430"/>
        <end position="580"/>
    </location>
</feature>
<feature type="region of interest" description="Disordered" evidence="1">
    <location>
        <begin position="364"/>
        <end position="408"/>
    </location>
</feature>
<dbReference type="Proteomes" id="UP001295794">
    <property type="component" value="Unassembled WGS sequence"/>
</dbReference>
<feature type="compositionally biased region" description="Low complexity" evidence="1">
    <location>
        <begin position="220"/>
        <end position="245"/>
    </location>
</feature>
<protein>
    <submittedName>
        <fullName evidence="2">Uncharacterized protein</fullName>
    </submittedName>
</protein>